<name>A0AAD4P2S6_PERFH</name>
<dbReference type="Pfam" id="PF03242">
    <property type="entry name" value="LEA_3a"/>
    <property type="match status" value="1"/>
</dbReference>
<dbReference type="AlphaFoldDB" id="A0AAD4P2S6"/>
<proteinExistence type="predicted"/>
<dbReference type="PANTHER" id="PTHR33509:SF5">
    <property type="entry name" value="PROTEIN SENESCENCE-ASSOCIATED GENE 21, MITOCHONDRIAL"/>
    <property type="match status" value="1"/>
</dbReference>
<dbReference type="GO" id="GO:0005739">
    <property type="term" value="C:mitochondrion"/>
    <property type="evidence" value="ECO:0007669"/>
    <property type="project" value="TreeGrafter"/>
</dbReference>
<dbReference type="Proteomes" id="UP001190926">
    <property type="component" value="Unassembled WGS sequence"/>
</dbReference>
<dbReference type="GO" id="GO:0006950">
    <property type="term" value="P:response to stress"/>
    <property type="evidence" value="ECO:0007669"/>
    <property type="project" value="TreeGrafter"/>
</dbReference>
<dbReference type="PANTHER" id="PTHR33509">
    <property type="entry name" value="LATE EMBRYOGENIS ABUNDANT PROTEIN 2-RELATED"/>
    <property type="match status" value="1"/>
</dbReference>
<sequence>MARSFSNVKIVSSFIANEISAVVSRRGYSAASQSQVVASNSGKVNVMVKKASEKSVETAWVPDPVTGFYRPETQVKELDPVELRKMHIRNKNRAK</sequence>
<gene>
    <name evidence="1" type="ORF">C2S53_016566</name>
</gene>
<evidence type="ECO:0000313" key="1">
    <source>
        <dbReference type="EMBL" id="KAH6823962.1"/>
    </source>
</evidence>
<comment type="caution">
    <text evidence="1">The sequence shown here is derived from an EMBL/GenBank/DDBJ whole genome shotgun (WGS) entry which is preliminary data.</text>
</comment>
<reference evidence="1 2" key="1">
    <citation type="journal article" date="2021" name="Nat. Commun.">
        <title>Incipient diploidization of the medicinal plant Perilla within 10,000 years.</title>
        <authorList>
            <person name="Zhang Y."/>
            <person name="Shen Q."/>
            <person name="Leng L."/>
            <person name="Zhang D."/>
            <person name="Chen S."/>
            <person name="Shi Y."/>
            <person name="Ning Z."/>
            <person name="Chen S."/>
        </authorList>
    </citation>
    <scope>NUCLEOTIDE SEQUENCE [LARGE SCALE GENOMIC DNA]</scope>
    <source>
        <strain evidence="2">cv. PC099</strain>
    </source>
</reference>
<dbReference type="InterPro" id="IPR004926">
    <property type="entry name" value="LEA_3a"/>
</dbReference>
<organism evidence="1 2">
    <name type="scientific">Perilla frutescens var. hirtella</name>
    <name type="common">Perilla citriodora</name>
    <name type="synonym">Perilla setoyensis</name>
    <dbReference type="NCBI Taxonomy" id="608512"/>
    <lineage>
        <taxon>Eukaryota</taxon>
        <taxon>Viridiplantae</taxon>
        <taxon>Streptophyta</taxon>
        <taxon>Embryophyta</taxon>
        <taxon>Tracheophyta</taxon>
        <taxon>Spermatophyta</taxon>
        <taxon>Magnoliopsida</taxon>
        <taxon>eudicotyledons</taxon>
        <taxon>Gunneridae</taxon>
        <taxon>Pentapetalae</taxon>
        <taxon>asterids</taxon>
        <taxon>lamiids</taxon>
        <taxon>Lamiales</taxon>
        <taxon>Lamiaceae</taxon>
        <taxon>Nepetoideae</taxon>
        <taxon>Elsholtzieae</taxon>
        <taxon>Perilla</taxon>
    </lineage>
</organism>
<accession>A0AAD4P2S6</accession>
<dbReference type="EMBL" id="SDAM02000556">
    <property type="protein sequence ID" value="KAH6823962.1"/>
    <property type="molecule type" value="Genomic_DNA"/>
</dbReference>
<keyword evidence="2" id="KW-1185">Reference proteome</keyword>
<evidence type="ECO:0008006" key="3">
    <source>
        <dbReference type="Google" id="ProtNLM"/>
    </source>
</evidence>
<evidence type="ECO:0000313" key="2">
    <source>
        <dbReference type="Proteomes" id="UP001190926"/>
    </source>
</evidence>
<protein>
    <recommendedName>
        <fullName evidence="3">Late embryogenesis abundant protein</fullName>
    </recommendedName>
</protein>